<protein>
    <submittedName>
        <fullName evidence="1">Uncharacterized protein</fullName>
    </submittedName>
</protein>
<proteinExistence type="predicted"/>
<evidence type="ECO:0000313" key="2">
    <source>
        <dbReference type="Proteomes" id="UP001189122"/>
    </source>
</evidence>
<dbReference type="Proteomes" id="UP001189122">
    <property type="component" value="Unassembled WGS sequence"/>
</dbReference>
<name>A0A7I8JU66_SPIIN</name>
<gene>
    <name evidence="1" type="ORF">SI7747_18020147</name>
</gene>
<sequence>MGGNSLKIENFKSENQIKFQKGA</sequence>
<dbReference type="AlphaFoldDB" id="A0A7I8JU66"/>
<accession>A0A7I8JU66</accession>
<evidence type="ECO:0000313" key="1">
    <source>
        <dbReference type="EMBL" id="CAA2634753.1"/>
    </source>
</evidence>
<keyword evidence="2" id="KW-1185">Reference proteome</keyword>
<organism evidence="1">
    <name type="scientific">Spirodela intermedia</name>
    <name type="common">Intermediate duckweed</name>
    <dbReference type="NCBI Taxonomy" id="51605"/>
    <lineage>
        <taxon>Eukaryota</taxon>
        <taxon>Viridiplantae</taxon>
        <taxon>Streptophyta</taxon>
        <taxon>Embryophyta</taxon>
        <taxon>Tracheophyta</taxon>
        <taxon>Spermatophyta</taxon>
        <taxon>Magnoliopsida</taxon>
        <taxon>Liliopsida</taxon>
        <taxon>Araceae</taxon>
        <taxon>Lemnoideae</taxon>
        <taxon>Spirodela</taxon>
    </lineage>
</organism>
<dbReference type="EMBL" id="LR743605">
    <property type="protein sequence ID" value="CAA2634753.1"/>
    <property type="molecule type" value="Genomic_DNA"/>
</dbReference>
<dbReference type="EMBL" id="CACRZD030000018">
    <property type="protein sequence ID" value="CAA6673730.1"/>
    <property type="molecule type" value="Genomic_DNA"/>
</dbReference>
<reference evidence="1 2" key="1">
    <citation type="submission" date="2019-12" db="EMBL/GenBank/DDBJ databases">
        <authorList>
            <person name="Scholz U."/>
            <person name="Mascher M."/>
            <person name="Fiebig A."/>
        </authorList>
    </citation>
    <scope>NUCLEOTIDE SEQUENCE</scope>
</reference>